<dbReference type="GeneID" id="87599102"/>
<dbReference type="InterPro" id="IPR008589">
    <property type="entry name" value="MupG"/>
</dbReference>
<reference evidence="3" key="1">
    <citation type="submission" date="2015-08" db="EMBL/GenBank/DDBJ databases">
        <title>Complete DNA Sequence of Pseudomonas syringae pv. actinidiae, the Causal Agent of Kiwifruit Canker Disease.</title>
        <authorList>
            <person name="Rikkerink E.H.A."/>
            <person name="Fineran P.C."/>
        </authorList>
    </citation>
    <scope>NUCLEOTIDE SEQUENCE</scope>
    <source>
        <strain evidence="3">DSM 13666</strain>
    </source>
</reference>
<dbReference type="Pfam" id="PF05913">
    <property type="entry name" value="MupG_C"/>
    <property type="match status" value="1"/>
</dbReference>
<evidence type="ECO:0008006" key="4">
    <source>
        <dbReference type="Google" id="ProtNLM"/>
    </source>
</evidence>
<dbReference type="CDD" id="cd00551">
    <property type="entry name" value="AmyAc_family"/>
    <property type="match status" value="1"/>
</dbReference>
<dbReference type="InterPro" id="IPR017853">
    <property type="entry name" value="GH"/>
</dbReference>
<dbReference type="Gene3D" id="3.20.20.70">
    <property type="entry name" value="Aldolase class I"/>
    <property type="match status" value="1"/>
</dbReference>
<dbReference type="PATRIC" id="fig|136160.3.peg.642"/>
<dbReference type="InterPro" id="IPR043894">
    <property type="entry name" value="MupG_C"/>
</dbReference>
<sequence length="351" mass="40252">MERGFSLFLGNSGYRTDQTQYIRRMSEARFTFVFTSLHIPEEDAALYVERLDQLVREAHRCGLRVIVDVSPSSLPYVASLDESVDGLRLDYGFSAEAIMELAKTYQIAFNASTLTETFLHELVNQGLSLKNVEAWHNYYPRPETGLSLEWIKRRNQWLHTQGLKTVAFVSGDGQKRGPLYRGLPTAEAHREVSPYGAARDLHDQLHTDAIVIGDQDLSPYSLMTFRENEARLRVSVREDIQEAELALLQLPHRQRFDPARDVIRSETSRPYARKGEFAIRAKETQTPSSRLKGTVTIDNETYGRYEGELQIMKKELPFDEKVNVVANVREEDMILLDILRPGEPFRLVTDE</sequence>
<dbReference type="Pfam" id="PF19200">
    <property type="entry name" value="MupG_N"/>
    <property type="match status" value="1"/>
</dbReference>
<name>A0A0M0KGR3_ALKHA</name>
<feature type="domain" description="6-phospho-N-acetylmuramidase C-terminal" evidence="1">
    <location>
        <begin position="231"/>
        <end position="347"/>
    </location>
</feature>
<accession>A0A0M0KGR3</accession>
<dbReference type="EMBL" id="LILD01000001">
    <property type="protein sequence ID" value="KOO37782.1"/>
    <property type="molecule type" value="Genomic_DNA"/>
</dbReference>
<organism evidence="3">
    <name type="scientific">Halalkalibacterium halodurans</name>
    <name type="common">Bacillus halodurans</name>
    <dbReference type="NCBI Taxonomy" id="86665"/>
    <lineage>
        <taxon>Bacteria</taxon>
        <taxon>Bacillati</taxon>
        <taxon>Bacillota</taxon>
        <taxon>Bacilli</taxon>
        <taxon>Bacillales</taxon>
        <taxon>Bacillaceae</taxon>
        <taxon>Halalkalibacterium (ex Joshi et al. 2022)</taxon>
    </lineage>
</organism>
<evidence type="ECO:0000313" key="3">
    <source>
        <dbReference type="EMBL" id="KOO37782.1"/>
    </source>
</evidence>
<proteinExistence type="predicted"/>
<dbReference type="Gene3D" id="2.40.100.10">
    <property type="entry name" value="Cyclophilin-like"/>
    <property type="match status" value="1"/>
</dbReference>
<dbReference type="RefSeq" id="WP_053430298.1">
    <property type="nucleotide sequence ID" value="NZ_CP040441.1"/>
</dbReference>
<dbReference type="InterPro" id="IPR013785">
    <property type="entry name" value="Aldolase_TIM"/>
</dbReference>
<evidence type="ECO:0000259" key="1">
    <source>
        <dbReference type="Pfam" id="PF05913"/>
    </source>
</evidence>
<evidence type="ECO:0000259" key="2">
    <source>
        <dbReference type="Pfam" id="PF19200"/>
    </source>
</evidence>
<dbReference type="SUPFAM" id="SSF50891">
    <property type="entry name" value="Cyclophilin-like"/>
    <property type="match status" value="1"/>
</dbReference>
<dbReference type="SUPFAM" id="SSF51445">
    <property type="entry name" value="(Trans)glycosidases"/>
    <property type="match status" value="1"/>
</dbReference>
<dbReference type="InterPro" id="IPR029000">
    <property type="entry name" value="Cyclophilin-like_dom_sf"/>
</dbReference>
<dbReference type="PANTHER" id="PTHR38435:SF2">
    <property type="entry name" value="DUF871 DOMAIN-CONTAINING PROTEIN"/>
    <property type="match status" value="1"/>
</dbReference>
<dbReference type="PANTHER" id="PTHR38435">
    <property type="match status" value="1"/>
</dbReference>
<dbReference type="InterPro" id="IPR043797">
    <property type="entry name" value="MupG_N"/>
</dbReference>
<gene>
    <name evidence="3" type="ORF">AMD02_02175</name>
</gene>
<protein>
    <recommendedName>
        <fullName evidence="4">DUF871 domain-containing protein</fullName>
    </recommendedName>
</protein>
<dbReference type="AlphaFoldDB" id="A0A0M0KGR3"/>
<feature type="domain" description="6-phospho-N-acetylmuramidase N-terminal" evidence="2">
    <location>
        <begin position="4"/>
        <end position="225"/>
    </location>
</feature>
<comment type="caution">
    <text evidence="3">The sequence shown here is derived from an EMBL/GenBank/DDBJ whole genome shotgun (WGS) entry which is preliminary data.</text>
</comment>